<feature type="region of interest" description="Disordered" evidence="1">
    <location>
        <begin position="1"/>
        <end position="83"/>
    </location>
</feature>
<evidence type="ECO:0000313" key="2">
    <source>
        <dbReference type="EMBL" id="RKU44112.1"/>
    </source>
</evidence>
<feature type="compositionally biased region" description="Polar residues" evidence="1">
    <location>
        <begin position="1"/>
        <end position="10"/>
    </location>
</feature>
<feature type="compositionally biased region" description="Basic and acidic residues" evidence="1">
    <location>
        <begin position="54"/>
        <end position="66"/>
    </location>
</feature>
<gene>
    <name evidence="2" type="ORF">DL546_002657</name>
</gene>
<keyword evidence="3" id="KW-1185">Reference proteome</keyword>
<dbReference type="OrthoDB" id="10638228at2759"/>
<accession>A0A420Y8B3</accession>
<evidence type="ECO:0000256" key="1">
    <source>
        <dbReference type="SAM" id="MobiDB-lite"/>
    </source>
</evidence>
<comment type="caution">
    <text evidence="2">The sequence shown here is derived from an EMBL/GenBank/DDBJ whole genome shotgun (WGS) entry which is preliminary data.</text>
</comment>
<sequence length="111" mass="12350">MPFSSYSSQGFEDEAAKHNTTFEAKVPEARDPSTFPAGGNHGEDQDKTWPNYPKQEEHKTEQDDRYTSGGFIMDNSTHDGAELKRTEEAVYTAEGFAKDKKEEGEGGCPKL</sequence>
<organism evidence="2 3">
    <name type="scientific">Coniochaeta pulveracea</name>
    <dbReference type="NCBI Taxonomy" id="177199"/>
    <lineage>
        <taxon>Eukaryota</taxon>
        <taxon>Fungi</taxon>
        <taxon>Dikarya</taxon>
        <taxon>Ascomycota</taxon>
        <taxon>Pezizomycotina</taxon>
        <taxon>Sordariomycetes</taxon>
        <taxon>Sordariomycetidae</taxon>
        <taxon>Coniochaetales</taxon>
        <taxon>Coniochaetaceae</taxon>
        <taxon>Coniochaeta</taxon>
    </lineage>
</organism>
<dbReference type="EMBL" id="QVQW01000034">
    <property type="protein sequence ID" value="RKU44112.1"/>
    <property type="molecule type" value="Genomic_DNA"/>
</dbReference>
<reference evidence="2 3" key="1">
    <citation type="submission" date="2018-08" db="EMBL/GenBank/DDBJ databases">
        <title>Draft genome of the lignicolous fungus Coniochaeta pulveracea.</title>
        <authorList>
            <person name="Borstlap C.J."/>
            <person name="De Witt R.N."/>
            <person name="Botha A."/>
            <person name="Volschenk H."/>
        </authorList>
    </citation>
    <scope>NUCLEOTIDE SEQUENCE [LARGE SCALE GENOMIC DNA]</scope>
    <source>
        <strain evidence="2 3">CAB683</strain>
    </source>
</reference>
<evidence type="ECO:0000313" key="3">
    <source>
        <dbReference type="Proteomes" id="UP000275385"/>
    </source>
</evidence>
<protein>
    <submittedName>
        <fullName evidence="2">Uncharacterized protein</fullName>
    </submittedName>
</protein>
<proteinExistence type="predicted"/>
<name>A0A420Y8B3_9PEZI</name>
<dbReference type="Proteomes" id="UP000275385">
    <property type="component" value="Unassembled WGS sequence"/>
</dbReference>
<dbReference type="AlphaFoldDB" id="A0A420Y8B3"/>